<dbReference type="AlphaFoldDB" id="A0A6M3M9Z6"/>
<name>A0A6M3M9Z6_9ZZZZ</name>
<evidence type="ECO:0000313" key="3">
    <source>
        <dbReference type="EMBL" id="QJB04607.1"/>
    </source>
</evidence>
<proteinExistence type="predicted"/>
<evidence type="ECO:0000313" key="2">
    <source>
        <dbReference type="EMBL" id="QJB00426.1"/>
    </source>
</evidence>
<organism evidence="3">
    <name type="scientific">viral metagenome</name>
    <dbReference type="NCBI Taxonomy" id="1070528"/>
    <lineage>
        <taxon>unclassified sequences</taxon>
        <taxon>metagenomes</taxon>
        <taxon>organismal metagenomes</taxon>
    </lineage>
</organism>
<evidence type="ECO:0000256" key="1">
    <source>
        <dbReference type="SAM" id="MobiDB-lite"/>
    </source>
</evidence>
<protein>
    <submittedName>
        <fullName evidence="3">Uncharacterized protein</fullName>
    </submittedName>
</protein>
<dbReference type="EMBL" id="MT143886">
    <property type="protein sequence ID" value="QJB04607.1"/>
    <property type="molecule type" value="Genomic_DNA"/>
</dbReference>
<accession>A0A6M3M9Z6</accession>
<sequence>MRDHETLSESEEKEQGSTPFGYLRRKSQQEDGGLNQACKKSNHHGSNHRDPVSFIEDNVGIFHKCPTIIVESPSDGAKDKAN</sequence>
<gene>
    <name evidence="2" type="ORF">MM171A00458_0010</name>
    <name evidence="3" type="ORF">MM171B00229_0023</name>
</gene>
<feature type="region of interest" description="Disordered" evidence="1">
    <location>
        <begin position="1"/>
        <end position="52"/>
    </location>
</feature>
<dbReference type="EMBL" id="MT143693">
    <property type="protein sequence ID" value="QJB00426.1"/>
    <property type="molecule type" value="Genomic_DNA"/>
</dbReference>
<reference evidence="3" key="1">
    <citation type="submission" date="2020-03" db="EMBL/GenBank/DDBJ databases">
        <title>The deep terrestrial virosphere.</title>
        <authorList>
            <person name="Holmfeldt K."/>
            <person name="Nilsson E."/>
            <person name="Simone D."/>
            <person name="Lopez-Fernandez M."/>
            <person name="Wu X."/>
            <person name="de Brujin I."/>
            <person name="Lundin D."/>
            <person name="Andersson A."/>
            <person name="Bertilsson S."/>
            <person name="Dopson M."/>
        </authorList>
    </citation>
    <scope>NUCLEOTIDE SEQUENCE</scope>
    <source>
        <strain evidence="2">MM171A00458</strain>
        <strain evidence="3">MM171B00229</strain>
    </source>
</reference>